<organism evidence="5">
    <name type="scientific">Euplotes crassus</name>
    <dbReference type="NCBI Taxonomy" id="5936"/>
    <lineage>
        <taxon>Eukaryota</taxon>
        <taxon>Sar</taxon>
        <taxon>Alveolata</taxon>
        <taxon>Ciliophora</taxon>
        <taxon>Intramacronucleata</taxon>
        <taxon>Spirotrichea</taxon>
        <taxon>Hypotrichia</taxon>
        <taxon>Euplotida</taxon>
        <taxon>Euplotidae</taxon>
        <taxon>Moneuplotes</taxon>
    </lineage>
</organism>
<protein>
    <recommendedName>
        <fullName evidence="4">RRM domain-containing protein</fullName>
    </recommendedName>
</protein>
<reference evidence="5" key="1">
    <citation type="submission" date="2021-01" db="EMBL/GenBank/DDBJ databases">
        <authorList>
            <person name="Corre E."/>
            <person name="Pelletier E."/>
            <person name="Niang G."/>
            <person name="Scheremetjew M."/>
            <person name="Finn R."/>
            <person name="Kale V."/>
            <person name="Holt S."/>
            <person name="Cochrane G."/>
            <person name="Meng A."/>
            <person name="Brown T."/>
            <person name="Cohen L."/>
        </authorList>
    </citation>
    <scope>NUCLEOTIDE SEQUENCE</scope>
    <source>
        <strain evidence="5">CT5</strain>
    </source>
</reference>
<name>A0A7S3KLB0_EUPCR</name>
<dbReference type="PROSITE" id="PS50102">
    <property type="entry name" value="RRM"/>
    <property type="match status" value="2"/>
</dbReference>
<dbReference type="AlphaFoldDB" id="A0A7S3KLB0"/>
<dbReference type="Gene3D" id="3.30.70.330">
    <property type="match status" value="2"/>
</dbReference>
<dbReference type="EMBL" id="HBIK01023919">
    <property type="protein sequence ID" value="CAE0386133.1"/>
    <property type="molecule type" value="Transcribed_RNA"/>
</dbReference>
<feature type="compositionally biased region" description="Pro residues" evidence="3">
    <location>
        <begin position="24"/>
        <end position="46"/>
    </location>
</feature>
<keyword evidence="1 2" id="KW-0694">RNA-binding</keyword>
<evidence type="ECO:0000313" key="5">
    <source>
        <dbReference type="EMBL" id="CAE0386133.1"/>
    </source>
</evidence>
<proteinExistence type="predicted"/>
<dbReference type="SMART" id="SM00360">
    <property type="entry name" value="RRM"/>
    <property type="match status" value="2"/>
</dbReference>
<dbReference type="PANTHER" id="PTHR23189">
    <property type="entry name" value="RNA RECOGNITION MOTIF-CONTAINING"/>
    <property type="match status" value="1"/>
</dbReference>
<accession>A0A7S3KLB0</accession>
<gene>
    <name evidence="5" type="ORF">ECRA1380_LOCUS11097</name>
</gene>
<dbReference type="Pfam" id="PF00076">
    <property type="entry name" value="RRM_1"/>
    <property type="match status" value="1"/>
</dbReference>
<dbReference type="SUPFAM" id="SSF54928">
    <property type="entry name" value="RNA-binding domain, RBD"/>
    <property type="match status" value="1"/>
</dbReference>
<dbReference type="InterPro" id="IPR000504">
    <property type="entry name" value="RRM_dom"/>
</dbReference>
<evidence type="ECO:0000256" key="3">
    <source>
        <dbReference type="SAM" id="MobiDB-lite"/>
    </source>
</evidence>
<dbReference type="FunFam" id="3.30.70.330:FF:000039">
    <property type="entry name" value="U1 small nuclear ribonucleoprotein A"/>
    <property type="match status" value="1"/>
</dbReference>
<sequence length="303" mass="34568">MESHPDHFPPPPPPPGSDSQSTSYPPPPGPPPGYPGPPPNAPPGYFPGMPFYPPPVSEKLCEKEKLPKNSTIYIKNMNSKIKTEYLKMSLQNVFSQFGKILQISIKKNFRMRGQAFIIYEDEDMAEKALKAMDGALFYQKPLMINYARKKSDVIAKKTEEISEEERKRREDNNRKFKQWIEYVRNLRAQEKLNKLKHEQNELMNQSHKRGRDNNTYGDDDQPGFPGQEGGGSLKIRNLPGFINQMSLHGIFQSYPGFSELRLAQGSDNATILFNSQEEAAAAFMGLQDYRFQDGHKMDISLNH</sequence>
<feature type="region of interest" description="Disordered" evidence="3">
    <location>
        <begin position="201"/>
        <end position="232"/>
    </location>
</feature>
<dbReference type="InterPro" id="IPR012677">
    <property type="entry name" value="Nucleotide-bd_a/b_plait_sf"/>
</dbReference>
<evidence type="ECO:0000256" key="2">
    <source>
        <dbReference type="PROSITE-ProRule" id="PRU00176"/>
    </source>
</evidence>
<dbReference type="CDD" id="cd12246">
    <property type="entry name" value="RRM1_U1A_like"/>
    <property type="match status" value="1"/>
</dbReference>
<evidence type="ECO:0000256" key="1">
    <source>
        <dbReference type="ARBA" id="ARBA00022884"/>
    </source>
</evidence>
<feature type="domain" description="RRM" evidence="4">
    <location>
        <begin position="231"/>
        <end position="303"/>
    </location>
</feature>
<feature type="domain" description="RRM" evidence="4">
    <location>
        <begin position="70"/>
        <end position="149"/>
    </location>
</feature>
<dbReference type="InterPro" id="IPR035979">
    <property type="entry name" value="RBD_domain_sf"/>
</dbReference>
<evidence type="ECO:0000259" key="4">
    <source>
        <dbReference type="PROSITE" id="PS50102"/>
    </source>
</evidence>
<feature type="region of interest" description="Disordered" evidence="3">
    <location>
        <begin position="1"/>
        <end position="46"/>
    </location>
</feature>
<dbReference type="GO" id="GO:0003723">
    <property type="term" value="F:RNA binding"/>
    <property type="evidence" value="ECO:0007669"/>
    <property type="project" value="UniProtKB-UniRule"/>
</dbReference>